<keyword evidence="4 14" id="KW-0812">Transmembrane</keyword>
<dbReference type="SUPFAM" id="SSF51206">
    <property type="entry name" value="cAMP-binding domain-like"/>
    <property type="match status" value="1"/>
</dbReference>
<evidence type="ECO:0000256" key="3">
    <source>
        <dbReference type="ARBA" id="ARBA00022448"/>
    </source>
</evidence>
<evidence type="ECO:0000256" key="1">
    <source>
        <dbReference type="ARBA" id="ARBA00004232"/>
    </source>
</evidence>
<comment type="similarity">
    <text evidence="2">Belongs to the cyclic nucleotide-gated cation channel (TC 1.A.1.5) family.</text>
</comment>
<dbReference type="InterPro" id="IPR003938">
    <property type="entry name" value="K_chnl_volt-dep_EAG/ELK/ERG"/>
</dbReference>
<sequence>MGFGNSRSVRFEEHVESSKLHAVKKKEVVWKRGKALKAKVLSRVFSEDYEKQEKKILDPRGQRIGRWNKIFLVVCLVSLSLDPLFFYLPVVRDEVCIAIAVQLEVILTTLRTVADVFYMIQIYNRFRTAYVAPSSRVFGRGELVLDSSKIVGRYLRKGFFVDLIAALPLPQVLIWIIIPNLRGSTTRNTKNVLRFFIIFQYLVRLFLIFPLSSEIVEATGLVTETAWAGAAYNLMLYMLASHVLGAFWYLLSIERQEACWRSVCNNEKPYCEYGFFDCSKVADPRRNSWFMSSNVSSQCKPNGGFYQFGIYGDALISGITTSPFFNKYFYCLWWGLNNLSSLGQNLSTTTYLGEIVFSIIVATLGLVLFGFFIGNMQTYLQSMTVRFEEWRIKKTDSEQWMRHRQLPSDLRQSVRKYNQYEWVATRGVDEDALLKALPLDLRRDIRRHLCLDLVRRVPLFDQMEERMLDAICERLKPALCTEGTFLVREGDPVNEMVFILRGHLDSYTTGGGRTGFFNSCHSGPGDFYGEELVTWALDARSTSILPSSTRTIKAITQVEAFAIVAQDLKFVASQYRKLRSKQLRHKFRFYSHQWRTWAACFVQIAWRRYKKRKEAAAEVMRAREDDADDDDDHEPEPPQPRDQSGAGRLRVNSNTKWGVLKHSISSCGIVGSLQKPAEPDFSVDED</sequence>
<dbReference type="EMBL" id="CM017324">
    <property type="protein sequence ID" value="KAE8038829.1"/>
    <property type="molecule type" value="Genomic_DNA"/>
</dbReference>
<evidence type="ECO:0000256" key="4">
    <source>
        <dbReference type="ARBA" id="ARBA00022692"/>
    </source>
</evidence>
<evidence type="ECO:0000256" key="6">
    <source>
        <dbReference type="ARBA" id="ARBA00023065"/>
    </source>
</evidence>
<evidence type="ECO:0000256" key="8">
    <source>
        <dbReference type="ARBA" id="ARBA00023242"/>
    </source>
</evidence>
<dbReference type="Gene3D" id="1.10.287.70">
    <property type="match status" value="1"/>
</dbReference>
<dbReference type="FunFam" id="2.60.120.10:FF:000024">
    <property type="entry name" value="Cyclic nucleotide-gated ion channel 1"/>
    <property type="match status" value="1"/>
</dbReference>
<evidence type="ECO:0000256" key="5">
    <source>
        <dbReference type="ARBA" id="ARBA00022989"/>
    </source>
</evidence>
<proteinExistence type="inferred from homology"/>
<comment type="function">
    <text evidence="11">Cyclic nucleotide-gated channel involved in the establishment of both rhizobial and mycorrhizal associations. Required for full activation of nuclear-localized Ca(2+) oscillations by Nod and Myc factors. Simultaneous activation of the K(+)-permeable channel DMI1 and the Ca(2+) channel CNGC15 can give rise to sustained Ca(2+) oscillations. May function during fertilization in both female and male gametophytic Ca(2+) signaling.</text>
</comment>
<evidence type="ECO:0000313" key="16">
    <source>
        <dbReference type="EMBL" id="KAE8038829.1"/>
    </source>
</evidence>
<keyword evidence="8" id="KW-0539">Nucleus</keyword>
<dbReference type="InterPro" id="IPR014710">
    <property type="entry name" value="RmlC-like_jellyroll"/>
</dbReference>
<dbReference type="CDD" id="cd00038">
    <property type="entry name" value="CAP_ED"/>
    <property type="match status" value="1"/>
</dbReference>
<evidence type="ECO:0000256" key="7">
    <source>
        <dbReference type="ARBA" id="ARBA00023136"/>
    </source>
</evidence>
<keyword evidence="10" id="KW-0407">Ion channel</keyword>
<dbReference type="SMART" id="SM00100">
    <property type="entry name" value="cNMP"/>
    <property type="match status" value="1"/>
</dbReference>
<evidence type="ECO:0000256" key="10">
    <source>
        <dbReference type="ARBA" id="ARBA00023303"/>
    </source>
</evidence>
<dbReference type="InterPro" id="IPR005821">
    <property type="entry name" value="Ion_trans_dom"/>
</dbReference>
<dbReference type="Pfam" id="PF00520">
    <property type="entry name" value="Ion_trans"/>
    <property type="match status" value="1"/>
</dbReference>
<protein>
    <recommendedName>
        <fullName evidence="15">Cyclic nucleotide-binding domain-containing protein</fullName>
    </recommendedName>
</protein>
<feature type="transmembrane region" description="Helical" evidence="14">
    <location>
        <begin position="193"/>
        <end position="211"/>
    </location>
</feature>
<organism evidence="16 17">
    <name type="scientific">Carpinus fangiana</name>
    <dbReference type="NCBI Taxonomy" id="176857"/>
    <lineage>
        <taxon>Eukaryota</taxon>
        <taxon>Viridiplantae</taxon>
        <taxon>Streptophyta</taxon>
        <taxon>Embryophyta</taxon>
        <taxon>Tracheophyta</taxon>
        <taxon>Spermatophyta</taxon>
        <taxon>Magnoliopsida</taxon>
        <taxon>eudicotyledons</taxon>
        <taxon>Gunneridae</taxon>
        <taxon>Pentapetalae</taxon>
        <taxon>rosids</taxon>
        <taxon>fabids</taxon>
        <taxon>Fagales</taxon>
        <taxon>Betulaceae</taxon>
        <taxon>Carpinus</taxon>
    </lineage>
</organism>
<dbReference type="Gene3D" id="2.60.120.10">
    <property type="entry name" value="Jelly Rolls"/>
    <property type="match status" value="1"/>
</dbReference>
<evidence type="ECO:0000313" key="17">
    <source>
        <dbReference type="Proteomes" id="UP000327013"/>
    </source>
</evidence>
<evidence type="ECO:0000256" key="12">
    <source>
        <dbReference type="ARBA" id="ARBA00064416"/>
    </source>
</evidence>
<keyword evidence="6" id="KW-0406">Ion transport</keyword>
<feature type="transmembrane region" description="Helical" evidence="14">
    <location>
        <begin position="159"/>
        <end position="181"/>
    </location>
</feature>
<keyword evidence="3" id="KW-0813">Transport</keyword>
<dbReference type="Gene3D" id="1.10.287.630">
    <property type="entry name" value="Helix hairpin bin"/>
    <property type="match status" value="1"/>
</dbReference>
<feature type="transmembrane region" description="Helical" evidence="14">
    <location>
        <begin position="70"/>
        <end position="88"/>
    </location>
</feature>
<dbReference type="GO" id="GO:0044325">
    <property type="term" value="F:transmembrane transporter binding"/>
    <property type="evidence" value="ECO:0007669"/>
    <property type="project" value="UniProtKB-ARBA"/>
</dbReference>
<feature type="transmembrane region" description="Helical" evidence="14">
    <location>
        <begin position="351"/>
        <end position="373"/>
    </location>
</feature>
<dbReference type="PRINTS" id="PR01463">
    <property type="entry name" value="EAGCHANLFMLY"/>
</dbReference>
<dbReference type="SUPFAM" id="SSF81324">
    <property type="entry name" value="Voltage-gated potassium channels"/>
    <property type="match status" value="1"/>
</dbReference>
<dbReference type="OrthoDB" id="421226at2759"/>
<keyword evidence="17" id="KW-1185">Reference proteome</keyword>
<reference evidence="16 17" key="1">
    <citation type="submission" date="2019-06" db="EMBL/GenBank/DDBJ databases">
        <title>A chromosomal-level reference genome of Carpinus fangiana (Coryloideae, Betulaceae).</title>
        <authorList>
            <person name="Yang X."/>
            <person name="Wang Z."/>
            <person name="Zhang L."/>
            <person name="Hao G."/>
            <person name="Liu J."/>
            <person name="Yang Y."/>
        </authorList>
    </citation>
    <scope>NUCLEOTIDE SEQUENCE [LARGE SCALE GENOMIC DNA]</scope>
    <source>
        <strain evidence="16">Cfa_2016G</strain>
        <tissue evidence="16">Leaf</tissue>
    </source>
</reference>
<feature type="domain" description="Cyclic nucleotide-binding" evidence="15">
    <location>
        <begin position="459"/>
        <end position="544"/>
    </location>
</feature>
<dbReference type="GO" id="GO:0005249">
    <property type="term" value="F:voltage-gated potassium channel activity"/>
    <property type="evidence" value="ECO:0007669"/>
    <property type="project" value="InterPro"/>
</dbReference>
<evidence type="ECO:0000256" key="2">
    <source>
        <dbReference type="ARBA" id="ARBA00010486"/>
    </source>
</evidence>
<dbReference type="PROSITE" id="PS50042">
    <property type="entry name" value="CNMP_BINDING_3"/>
    <property type="match status" value="1"/>
</dbReference>
<dbReference type="InterPro" id="IPR000595">
    <property type="entry name" value="cNMP-bd_dom"/>
</dbReference>
<feature type="region of interest" description="Disordered" evidence="13">
    <location>
        <begin position="620"/>
        <end position="650"/>
    </location>
</feature>
<keyword evidence="5 14" id="KW-1133">Transmembrane helix</keyword>
<name>A0A660KX02_9ROSI</name>
<dbReference type="GO" id="GO:0031965">
    <property type="term" value="C:nuclear membrane"/>
    <property type="evidence" value="ECO:0007669"/>
    <property type="project" value="UniProtKB-SubCell"/>
</dbReference>
<keyword evidence="9" id="KW-1071">Ligand-gated ion channel</keyword>
<dbReference type="InterPro" id="IPR018490">
    <property type="entry name" value="cNMP-bd_dom_sf"/>
</dbReference>
<keyword evidence="7 14" id="KW-0472">Membrane</keyword>
<evidence type="ECO:0000256" key="14">
    <source>
        <dbReference type="SAM" id="Phobius"/>
    </source>
</evidence>
<feature type="compositionally biased region" description="Acidic residues" evidence="13">
    <location>
        <begin position="625"/>
        <end position="634"/>
    </location>
</feature>
<comment type="subunit">
    <text evidence="12">Interacts (via N-terminus) with DMI1 (via c-terminus). The Nod factor has no effect on this interaction, implying that the complex is maintained after activation.</text>
</comment>
<evidence type="ECO:0000256" key="11">
    <source>
        <dbReference type="ARBA" id="ARBA00056117"/>
    </source>
</evidence>
<evidence type="ECO:0000256" key="13">
    <source>
        <dbReference type="SAM" id="MobiDB-lite"/>
    </source>
</evidence>
<dbReference type="AlphaFoldDB" id="A0A660KX02"/>
<dbReference type="PANTHER" id="PTHR45651">
    <property type="entry name" value="CYCLIC NUCLEOTIDE-GATED ION CHANNEL 15-RELATED-RELATED"/>
    <property type="match status" value="1"/>
</dbReference>
<dbReference type="Proteomes" id="UP000327013">
    <property type="component" value="Chromosome 4"/>
</dbReference>
<feature type="transmembrane region" description="Helical" evidence="14">
    <location>
        <begin position="231"/>
        <end position="251"/>
    </location>
</feature>
<gene>
    <name evidence="16" type="ORF">FH972_011301</name>
</gene>
<dbReference type="FunFam" id="1.10.287.630:FF:000003">
    <property type="entry name" value="Cyclic nucleotide-gated ion channel 1"/>
    <property type="match status" value="1"/>
</dbReference>
<accession>A0A660KX02</accession>
<comment type="subcellular location">
    <subcellularLocation>
        <location evidence="1">Nucleus membrane</location>
        <topology evidence="1">Multi-pass membrane protein</topology>
    </subcellularLocation>
</comment>
<evidence type="ECO:0000256" key="9">
    <source>
        <dbReference type="ARBA" id="ARBA00023286"/>
    </source>
</evidence>
<evidence type="ECO:0000259" key="15">
    <source>
        <dbReference type="PROSITE" id="PS50042"/>
    </source>
</evidence>
<dbReference type="PANTHER" id="PTHR45651:SF12">
    <property type="entry name" value="CYCLIC NUCLEOTIDE-GATED ION CHANNEL 15-RELATED"/>
    <property type="match status" value="1"/>
</dbReference>